<comment type="caution">
    <text evidence="1">The sequence shown here is derived from an EMBL/GenBank/DDBJ whole genome shotgun (WGS) entry which is preliminary data.</text>
</comment>
<gene>
    <name evidence="1" type="ORF">HPB47_009064</name>
</gene>
<protein>
    <submittedName>
        <fullName evidence="1">Uncharacterized protein</fullName>
    </submittedName>
</protein>
<reference evidence="1 2" key="1">
    <citation type="journal article" date="2020" name="Cell">
        <title>Large-Scale Comparative Analyses of Tick Genomes Elucidate Their Genetic Diversity and Vector Capacities.</title>
        <authorList>
            <consortium name="Tick Genome and Microbiome Consortium (TIGMIC)"/>
            <person name="Jia N."/>
            <person name="Wang J."/>
            <person name="Shi W."/>
            <person name="Du L."/>
            <person name="Sun Y."/>
            <person name="Zhan W."/>
            <person name="Jiang J.F."/>
            <person name="Wang Q."/>
            <person name="Zhang B."/>
            <person name="Ji P."/>
            <person name="Bell-Sakyi L."/>
            <person name="Cui X.M."/>
            <person name="Yuan T.T."/>
            <person name="Jiang B.G."/>
            <person name="Yang W.F."/>
            <person name="Lam T.T."/>
            <person name="Chang Q.C."/>
            <person name="Ding S.J."/>
            <person name="Wang X.J."/>
            <person name="Zhu J.G."/>
            <person name="Ruan X.D."/>
            <person name="Zhao L."/>
            <person name="Wei J.T."/>
            <person name="Ye R.Z."/>
            <person name="Que T.C."/>
            <person name="Du C.H."/>
            <person name="Zhou Y.H."/>
            <person name="Cheng J.X."/>
            <person name="Dai P.F."/>
            <person name="Guo W.B."/>
            <person name="Han X.H."/>
            <person name="Huang E.J."/>
            <person name="Li L.F."/>
            <person name="Wei W."/>
            <person name="Gao Y.C."/>
            <person name="Liu J.Z."/>
            <person name="Shao H.Z."/>
            <person name="Wang X."/>
            <person name="Wang C.C."/>
            <person name="Yang T.C."/>
            <person name="Huo Q.B."/>
            <person name="Li W."/>
            <person name="Chen H.Y."/>
            <person name="Chen S.E."/>
            <person name="Zhou L.G."/>
            <person name="Ni X.B."/>
            <person name="Tian J.H."/>
            <person name="Sheng Y."/>
            <person name="Liu T."/>
            <person name="Pan Y.S."/>
            <person name="Xia L.Y."/>
            <person name="Li J."/>
            <person name="Zhao F."/>
            <person name="Cao W.C."/>
        </authorList>
    </citation>
    <scope>NUCLEOTIDE SEQUENCE [LARGE SCALE GENOMIC DNA]</scope>
    <source>
        <strain evidence="1">Iper-2018</strain>
    </source>
</reference>
<keyword evidence="2" id="KW-1185">Reference proteome</keyword>
<evidence type="ECO:0000313" key="1">
    <source>
        <dbReference type="EMBL" id="KAG0413805.1"/>
    </source>
</evidence>
<sequence length="710" mass="77188">MLSGSDHCLLLLGHPGRFQWLVLFLLAVLQGHASLHQLTLAQFGRVPEHRCRARPNATVGGSDLWPVVKQGTRQSYAPCLRFRDPANQKAGTQPCDQGWEYLAVDKGSSIVSEWDLVCERSLMRDLLCYVQPASSLLGALLVSALSDRVGRKPILALAQGLQVAASVALLFAPSFLVFALLFALQTCCSVGSLLVSFVLMLETLPTPFHLHGACVLSLSCFLAYICLAVLTSVIATWRYVQLAISAPAIVSLAFLWLVPRSLPHLLLVGKLSLAEKSLSRMAHFSRVQLATSYKVLLQNAARGLHVSRVSPGGRHSFGELFLHKHIRRYLLTHLYLWAVISLFLKIKVSEISTLSEKRSVDLLTRGFLSLGLLLLAFVLARRQHTIRTVELVLLGKACREEQIRRLGTVRIQTVFLAFGGTVYVVAAFFEHRRAADDDGLSLDLFLSGLCGLFGWTAVNVARAVMFFDVAKSMPTGTRALGLGICTAVGNVCEMLAPSLSTLGGLLPFYLPMAGCGVLVLTAAGLSLVFPDAWHRPLPGTVEAADDAKATKPHRRAGSYSLPFGGGLGDFVYGGDDIHGPVGSRSGSETSCKRPLDSMASSGTQQGGFGVQMAYPEKGSVFFQSCRVRDLHRATLAHATGSASSSDGDSETESRLTDLEDELNRAWELSAKGSRRSSKHQQQQQQQLQHDLHCFSPAQKHPRSSFNETAF</sequence>
<organism evidence="1 2">
    <name type="scientific">Ixodes persulcatus</name>
    <name type="common">Taiga tick</name>
    <dbReference type="NCBI Taxonomy" id="34615"/>
    <lineage>
        <taxon>Eukaryota</taxon>
        <taxon>Metazoa</taxon>
        <taxon>Ecdysozoa</taxon>
        <taxon>Arthropoda</taxon>
        <taxon>Chelicerata</taxon>
        <taxon>Arachnida</taxon>
        <taxon>Acari</taxon>
        <taxon>Parasitiformes</taxon>
        <taxon>Ixodida</taxon>
        <taxon>Ixodoidea</taxon>
        <taxon>Ixodidae</taxon>
        <taxon>Ixodinae</taxon>
        <taxon>Ixodes</taxon>
    </lineage>
</organism>
<proteinExistence type="predicted"/>
<dbReference type="EMBL" id="JABSTQ010011233">
    <property type="protein sequence ID" value="KAG0413805.1"/>
    <property type="molecule type" value="Genomic_DNA"/>
</dbReference>
<dbReference type="Proteomes" id="UP000805193">
    <property type="component" value="Unassembled WGS sequence"/>
</dbReference>
<evidence type="ECO:0000313" key="2">
    <source>
        <dbReference type="Proteomes" id="UP000805193"/>
    </source>
</evidence>
<accession>A0AC60P345</accession>
<name>A0AC60P345_IXOPE</name>